<dbReference type="GO" id="GO:0004497">
    <property type="term" value="F:monooxygenase activity"/>
    <property type="evidence" value="ECO:0007669"/>
    <property type="project" value="UniProtKB-KW"/>
</dbReference>
<evidence type="ECO:0000256" key="1">
    <source>
        <dbReference type="ARBA" id="ARBA00001971"/>
    </source>
</evidence>
<dbReference type="GO" id="GO:0005506">
    <property type="term" value="F:iron ion binding"/>
    <property type="evidence" value="ECO:0007669"/>
    <property type="project" value="InterPro"/>
</dbReference>
<dbReference type="GO" id="GO:0016705">
    <property type="term" value="F:oxidoreductase activity, acting on paired donors, with incorporation or reduction of molecular oxygen"/>
    <property type="evidence" value="ECO:0007669"/>
    <property type="project" value="InterPro"/>
</dbReference>
<gene>
    <name evidence="9" type="ORF">QBC47DRAFT_415397</name>
</gene>
<evidence type="ECO:0000256" key="4">
    <source>
        <dbReference type="ARBA" id="ARBA00022723"/>
    </source>
</evidence>
<evidence type="ECO:0000256" key="6">
    <source>
        <dbReference type="PIRSR" id="PIRSR602401-1"/>
    </source>
</evidence>
<keyword evidence="4 6" id="KW-0479">Metal-binding</keyword>
<evidence type="ECO:0000256" key="8">
    <source>
        <dbReference type="SAM" id="Phobius"/>
    </source>
</evidence>
<keyword evidence="7" id="KW-0560">Oxidoreductase</keyword>
<keyword evidence="8" id="KW-0472">Membrane</keyword>
<comment type="caution">
    <text evidence="9">The sequence shown here is derived from an EMBL/GenBank/DDBJ whole genome shotgun (WGS) entry which is preliminary data.</text>
</comment>
<dbReference type="Pfam" id="PF00067">
    <property type="entry name" value="p450"/>
    <property type="match status" value="1"/>
</dbReference>
<reference evidence="9" key="1">
    <citation type="submission" date="2023-06" db="EMBL/GenBank/DDBJ databases">
        <title>Genome-scale phylogeny and comparative genomics of the fungal order Sordariales.</title>
        <authorList>
            <consortium name="Lawrence Berkeley National Laboratory"/>
            <person name="Hensen N."/>
            <person name="Bonometti L."/>
            <person name="Westerberg I."/>
            <person name="Brannstrom I.O."/>
            <person name="Guillou S."/>
            <person name="Cros-Aarteil S."/>
            <person name="Calhoun S."/>
            <person name="Haridas S."/>
            <person name="Kuo A."/>
            <person name="Mondo S."/>
            <person name="Pangilinan J."/>
            <person name="Riley R."/>
            <person name="Labutti K."/>
            <person name="Andreopoulos B."/>
            <person name="Lipzen A."/>
            <person name="Chen C."/>
            <person name="Yanf M."/>
            <person name="Daum C."/>
            <person name="Ng V."/>
            <person name="Clum A."/>
            <person name="Steindorff A."/>
            <person name="Ohm R."/>
            <person name="Martin F."/>
            <person name="Silar P."/>
            <person name="Natvig D."/>
            <person name="Lalanne C."/>
            <person name="Gautier V."/>
            <person name="Ament-Velasquez S.L."/>
            <person name="Kruys A."/>
            <person name="Hutchinson M.I."/>
            <person name="Powell A.J."/>
            <person name="Barry K."/>
            <person name="Miller A.N."/>
            <person name="Grigoriev I.V."/>
            <person name="Debuchy R."/>
            <person name="Gladieux P."/>
            <person name="Thoren M.H."/>
            <person name="Johannesson H."/>
        </authorList>
    </citation>
    <scope>NUCLEOTIDE SEQUENCE</scope>
    <source>
        <strain evidence="9">PSN4</strain>
    </source>
</reference>
<evidence type="ECO:0000313" key="10">
    <source>
        <dbReference type="Proteomes" id="UP001239445"/>
    </source>
</evidence>
<accession>A0AAJ0B8G4</accession>
<dbReference type="EMBL" id="MU839837">
    <property type="protein sequence ID" value="KAK1753620.1"/>
    <property type="molecule type" value="Genomic_DNA"/>
</dbReference>
<keyword evidence="10" id="KW-1185">Reference proteome</keyword>
<dbReference type="PROSITE" id="PS00086">
    <property type="entry name" value="CYTOCHROME_P450"/>
    <property type="match status" value="1"/>
</dbReference>
<dbReference type="PANTHER" id="PTHR24305:SF166">
    <property type="entry name" value="CYTOCHROME P450 12A4, MITOCHONDRIAL-RELATED"/>
    <property type="match status" value="1"/>
</dbReference>
<dbReference type="SUPFAM" id="SSF48264">
    <property type="entry name" value="Cytochrome P450"/>
    <property type="match status" value="1"/>
</dbReference>
<keyword evidence="3 6" id="KW-0349">Heme</keyword>
<dbReference type="InterPro" id="IPR001128">
    <property type="entry name" value="Cyt_P450"/>
</dbReference>
<dbReference type="InterPro" id="IPR017972">
    <property type="entry name" value="Cyt_P450_CS"/>
</dbReference>
<feature type="binding site" description="axial binding residue" evidence="6">
    <location>
        <position position="471"/>
    </location>
    <ligand>
        <name>heme</name>
        <dbReference type="ChEBI" id="CHEBI:30413"/>
    </ligand>
    <ligandPart>
        <name>Fe</name>
        <dbReference type="ChEBI" id="CHEBI:18248"/>
    </ligandPart>
</feature>
<sequence>MDTKLYLGASVLGTLASRPADGIFSPDAFKIFITLLSSFALIHAVYALWIYPNHVSPLRHLPGPKDHYPIAGQLLNQFLSGSPQEPFISWMKKWPDAELIRYYGPGHSDAVLVIGLGAWREIMSVHPDSFGKPTLWEKLVRPIVGKGLVFAEGEEHKAHRKLLSGPFSLTKLKRLIPVFQTKAKELSTYFDKQIETNEGVVELVSTFSSITLDIIGIAALGVNLQNLETPTPFHESYTHVFDPPPLGQALLALNAFVPIRWIPLAENLQFERANAEIHRLVLKIVRDRTAKVLAGKEEGGEAEKETQERRDLLTYIIEETYATENPWTEEEIVGHMLNMIAAGHETTASALQWAVSMLVKHPSIQTRLRAEIHGVLGPSRDTTTLGYSEIESLGYLNNFSIAAPRQAKTDITIANTLIPRGTTLTLMPSAVQLNPLIWGPDAETFNPDRWDVPSDRDVHAFAAFSQGPRQCIGRVFSMLEFKILIIEMAARFQFEQFGTEGDKIQLVNPSPLLRPKGGLRVRVSRI</sequence>
<dbReference type="AlphaFoldDB" id="A0AAJ0B8G4"/>
<keyword evidence="8" id="KW-0812">Transmembrane</keyword>
<dbReference type="PANTHER" id="PTHR24305">
    <property type="entry name" value="CYTOCHROME P450"/>
    <property type="match status" value="1"/>
</dbReference>
<evidence type="ECO:0000256" key="7">
    <source>
        <dbReference type="RuleBase" id="RU000461"/>
    </source>
</evidence>
<keyword evidence="8" id="KW-1133">Transmembrane helix</keyword>
<evidence type="ECO:0000256" key="2">
    <source>
        <dbReference type="ARBA" id="ARBA00010617"/>
    </source>
</evidence>
<comment type="similarity">
    <text evidence="2 7">Belongs to the cytochrome P450 family.</text>
</comment>
<organism evidence="9 10">
    <name type="scientific">Echria macrotheca</name>
    <dbReference type="NCBI Taxonomy" id="438768"/>
    <lineage>
        <taxon>Eukaryota</taxon>
        <taxon>Fungi</taxon>
        <taxon>Dikarya</taxon>
        <taxon>Ascomycota</taxon>
        <taxon>Pezizomycotina</taxon>
        <taxon>Sordariomycetes</taxon>
        <taxon>Sordariomycetidae</taxon>
        <taxon>Sordariales</taxon>
        <taxon>Schizotheciaceae</taxon>
        <taxon>Echria</taxon>
    </lineage>
</organism>
<dbReference type="PRINTS" id="PR00385">
    <property type="entry name" value="P450"/>
</dbReference>
<evidence type="ECO:0000256" key="5">
    <source>
        <dbReference type="ARBA" id="ARBA00023004"/>
    </source>
</evidence>
<protein>
    <submittedName>
        <fullName evidence="9">Cytochrome P450</fullName>
    </submittedName>
</protein>
<proteinExistence type="inferred from homology"/>
<comment type="cofactor">
    <cofactor evidence="1 6">
        <name>heme</name>
        <dbReference type="ChEBI" id="CHEBI:30413"/>
    </cofactor>
</comment>
<keyword evidence="7" id="KW-0503">Monooxygenase</keyword>
<dbReference type="InterPro" id="IPR036396">
    <property type="entry name" value="Cyt_P450_sf"/>
</dbReference>
<name>A0AAJ0B8G4_9PEZI</name>
<dbReference type="InterPro" id="IPR002401">
    <property type="entry name" value="Cyt_P450_E_grp-I"/>
</dbReference>
<dbReference type="InterPro" id="IPR050121">
    <property type="entry name" value="Cytochrome_P450_monoxygenase"/>
</dbReference>
<dbReference type="Gene3D" id="1.10.630.10">
    <property type="entry name" value="Cytochrome P450"/>
    <property type="match status" value="1"/>
</dbReference>
<feature type="transmembrane region" description="Helical" evidence="8">
    <location>
        <begin position="29"/>
        <end position="51"/>
    </location>
</feature>
<evidence type="ECO:0000313" key="9">
    <source>
        <dbReference type="EMBL" id="KAK1753620.1"/>
    </source>
</evidence>
<keyword evidence="5 6" id="KW-0408">Iron</keyword>
<dbReference type="PRINTS" id="PR00463">
    <property type="entry name" value="EP450I"/>
</dbReference>
<dbReference type="GO" id="GO:0020037">
    <property type="term" value="F:heme binding"/>
    <property type="evidence" value="ECO:0007669"/>
    <property type="project" value="InterPro"/>
</dbReference>
<dbReference type="Proteomes" id="UP001239445">
    <property type="component" value="Unassembled WGS sequence"/>
</dbReference>
<evidence type="ECO:0000256" key="3">
    <source>
        <dbReference type="ARBA" id="ARBA00022617"/>
    </source>
</evidence>